<keyword evidence="11" id="KW-1185">Reference proteome</keyword>
<dbReference type="CDD" id="cd03214">
    <property type="entry name" value="ABC_Iron-Siderophores_B12_Hemin"/>
    <property type="match status" value="1"/>
</dbReference>
<feature type="region of interest" description="Disordered" evidence="8">
    <location>
        <begin position="52"/>
        <end position="81"/>
    </location>
</feature>
<evidence type="ECO:0000259" key="9">
    <source>
        <dbReference type="PROSITE" id="PS50893"/>
    </source>
</evidence>
<dbReference type="PANTHER" id="PTHR42771">
    <property type="entry name" value="IRON(3+)-HYDROXAMATE IMPORT ATP-BINDING PROTEIN FHUC"/>
    <property type="match status" value="1"/>
</dbReference>
<dbReference type="GO" id="GO:0005524">
    <property type="term" value="F:ATP binding"/>
    <property type="evidence" value="ECO:0007669"/>
    <property type="project" value="UniProtKB-KW"/>
</dbReference>
<keyword evidence="2" id="KW-0813">Transport</keyword>
<name>A0ABY3RNA0_9MICO</name>
<evidence type="ECO:0000256" key="6">
    <source>
        <dbReference type="ARBA" id="ARBA00023065"/>
    </source>
</evidence>
<dbReference type="InterPro" id="IPR003439">
    <property type="entry name" value="ABC_transporter-like_ATP-bd"/>
</dbReference>
<evidence type="ECO:0000256" key="2">
    <source>
        <dbReference type="ARBA" id="ARBA00022448"/>
    </source>
</evidence>
<feature type="compositionally biased region" description="Low complexity" evidence="8">
    <location>
        <begin position="66"/>
        <end position="79"/>
    </location>
</feature>
<evidence type="ECO:0000256" key="4">
    <source>
        <dbReference type="ARBA" id="ARBA00022496"/>
    </source>
</evidence>
<keyword evidence="7" id="KW-0472">Membrane</keyword>
<dbReference type="EMBL" id="CP082781">
    <property type="protein sequence ID" value="UGS25393.1"/>
    <property type="molecule type" value="Genomic_DNA"/>
</dbReference>
<accession>A0ABY3RNA0</accession>
<feature type="region of interest" description="Disordered" evidence="8">
    <location>
        <begin position="1"/>
        <end position="25"/>
    </location>
</feature>
<keyword evidence="10" id="KW-0067">ATP-binding</keyword>
<sequence length="353" mass="37529">MDEVLAGQRHAGEVRAERGHTGDGGPEAAVGLNGHGSTIGTYRLGFPNVTDIQTSTPEPAHRVGSAAPRRPAPLAEAGPTAPGDLSAEALALRYGRTPVVHDVSLRLRPGLVTALIGPNGSGKSTVLRAIARLHRIESGRVRVGDEDASTLSARAFARTVAMLSQSRPHPSGLEVRDVVAHGRHPHRGRFSGLTDADRDAIERALALTGLTRMAHRPVDELSGGELQRVWLATSLAQSTGILLLDEPTNHLDLRYQIETLDLVRDLADRGTALGVVLHDLDHAASVADHVVLMHEGRVLAAGTPAEVLTGENLSHAYGLTIDTVHDADTGRVRVIPRGRHHERLRPVRAAVPA</sequence>
<evidence type="ECO:0000313" key="10">
    <source>
        <dbReference type="EMBL" id="UGS25393.1"/>
    </source>
</evidence>
<dbReference type="PROSITE" id="PS50893">
    <property type="entry name" value="ABC_TRANSPORTER_2"/>
    <property type="match status" value="1"/>
</dbReference>
<gene>
    <name evidence="10" type="ORF">K8F61_11950</name>
</gene>
<dbReference type="PROSITE" id="PS00211">
    <property type="entry name" value="ABC_TRANSPORTER_1"/>
    <property type="match status" value="1"/>
</dbReference>
<dbReference type="Proteomes" id="UP001199642">
    <property type="component" value="Chromosome"/>
</dbReference>
<keyword evidence="10" id="KW-0547">Nucleotide-binding</keyword>
<evidence type="ECO:0000256" key="3">
    <source>
        <dbReference type="ARBA" id="ARBA00022475"/>
    </source>
</evidence>
<evidence type="ECO:0000256" key="8">
    <source>
        <dbReference type="SAM" id="MobiDB-lite"/>
    </source>
</evidence>
<comment type="subcellular location">
    <subcellularLocation>
        <location evidence="1">Cell membrane</location>
        <topology evidence="1">Peripheral membrane protein</topology>
    </subcellularLocation>
</comment>
<organism evidence="10 11">
    <name type="scientific">Microbacterium resistens</name>
    <dbReference type="NCBI Taxonomy" id="156977"/>
    <lineage>
        <taxon>Bacteria</taxon>
        <taxon>Bacillati</taxon>
        <taxon>Actinomycetota</taxon>
        <taxon>Actinomycetes</taxon>
        <taxon>Micrococcales</taxon>
        <taxon>Microbacteriaceae</taxon>
        <taxon>Microbacterium</taxon>
    </lineage>
</organism>
<proteinExistence type="predicted"/>
<feature type="compositionally biased region" description="Basic and acidic residues" evidence="8">
    <location>
        <begin position="10"/>
        <end position="21"/>
    </location>
</feature>
<dbReference type="PANTHER" id="PTHR42771:SF2">
    <property type="entry name" value="IRON(3+)-HYDROXAMATE IMPORT ATP-BINDING PROTEIN FHUC"/>
    <property type="match status" value="1"/>
</dbReference>
<dbReference type="InterPro" id="IPR017871">
    <property type="entry name" value="ABC_transporter-like_CS"/>
</dbReference>
<dbReference type="Pfam" id="PF00005">
    <property type="entry name" value="ABC_tran"/>
    <property type="match status" value="1"/>
</dbReference>
<dbReference type="InterPro" id="IPR003593">
    <property type="entry name" value="AAA+_ATPase"/>
</dbReference>
<feature type="domain" description="ABC transporter" evidence="9">
    <location>
        <begin position="85"/>
        <end position="320"/>
    </location>
</feature>
<reference evidence="10 11" key="1">
    <citation type="submission" date="2023-01" db="EMBL/GenBank/DDBJ databases">
        <title>Characterization of estradiol degrading bacteria Microbacterium sp. MZT7 and reveal degrading genes through genome analysis.</title>
        <authorList>
            <person name="Hao P."/>
            <person name="Gao Y."/>
        </authorList>
    </citation>
    <scope>NUCLEOTIDE SEQUENCE [LARGE SCALE GENOMIC DNA]</scope>
    <source>
        <strain evidence="10 11">MZT7</strain>
    </source>
</reference>
<evidence type="ECO:0000256" key="7">
    <source>
        <dbReference type="ARBA" id="ARBA00023136"/>
    </source>
</evidence>
<evidence type="ECO:0000256" key="5">
    <source>
        <dbReference type="ARBA" id="ARBA00023004"/>
    </source>
</evidence>
<evidence type="ECO:0000256" key="1">
    <source>
        <dbReference type="ARBA" id="ARBA00004202"/>
    </source>
</evidence>
<evidence type="ECO:0000313" key="11">
    <source>
        <dbReference type="Proteomes" id="UP001199642"/>
    </source>
</evidence>
<keyword evidence="3" id="KW-1003">Cell membrane</keyword>
<protein>
    <submittedName>
        <fullName evidence="10">ABC transporter ATP-binding protein</fullName>
    </submittedName>
</protein>
<keyword evidence="5" id="KW-0408">Iron</keyword>
<keyword evidence="4" id="KW-0410">Iron transport</keyword>
<dbReference type="SMART" id="SM00382">
    <property type="entry name" value="AAA"/>
    <property type="match status" value="1"/>
</dbReference>
<dbReference type="InterPro" id="IPR051535">
    <property type="entry name" value="Siderophore_ABC-ATPase"/>
</dbReference>
<keyword evidence="6" id="KW-0406">Ion transport</keyword>